<sequence length="173" mass="19756">MDTNTSETLLMSLTANSLRVLRLLPVLTSTILLMFALDEHIFLGTWMEPTFRDRANAHLPVWFQHWGRRSRYVIILGYPGTYVLAVLNLIIGRNEMVAVGGDKWYWLGLMFSAAHIVFYARKALKLLAEIKADIPKGNPTYSMGVWLKMNWTRALLTDLPAWICFIVAALKTL</sequence>
<keyword evidence="1" id="KW-0812">Transmembrane</keyword>
<evidence type="ECO:0000313" key="3">
    <source>
        <dbReference type="Proteomes" id="UP000566819"/>
    </source>
</evidence>
<name>A0A8H4W5P6_9HELO</name>
<comment type="caution">
    <text evidence="2">The sequence shown here is derived from an EMBL/GenBank/DDBJ whole genome shotgun (WGS) entry which is preliminary data.</text>
</comment>
<dbReference type="EMBL" id="JAAMPI010000159">
    <property type="protein sequence ID" value="KAF4634782.1"/>
    <property type="molecule type" value="Genomic_DNA"/>
</dbReference>
<reference evidence="2 3" key="1">
    <citation type="submission" date="2020-03" db="EMBL/GenBank/DDBJ databases">
        <title>Draft Genome Sequence of Cudoniella acicularis.</title>
        <authorList>
            <person name="Buettner E."/>
            <person name="Kellner H."/>
        </authorList>
    </citation>
    <scope>NUCLEOTIDE SEQUENCE [LARGE SCALE GENOMIC DNA]</scope>
    <source>
        <strain evidence="2 3">DSM 108380</strain>
    </source>
</reference>
<keyword evidence="1" id="KW-1133">Transmembrane helix</keyword>
<keyword evidence="1" id="KW-0472">Membrane</keyword>
<gene>
    <name evidence="2" type="ORF">G7Y89_g3307</name>
</gene>
<proteinExistence type="predicted"/>
<feature type="transmembrane region" description="Helical" evidence="1">
    <location>
        <begin position="20"/>
        <end position="37"/>
    </location>
</feature>
<feature type="transmembrane region" description="Helical" evidence="1">
    <location>
        <begin position="104"/>
        <end position="121"/>
    </location>
</feature>
<dbReference type="OrthoDB" id="1523883at2759"/>
<evidence type="ECO:0000313" key="2">
    <source>
        <dbReference type="EMBL" id="KAF4634782.1"/>
    </source>
</evidence>
<dbReference type="AlphaFoldDB" id="A0A8H4W5P6"/>
<organism evidence="2 3">
    <name type="scientific">Cudoniella acicularis</name>
    <dbReference type="NCBI Taxonomy" id="354080"/>
    <lineage>
        <taxon>Eukaryota</taxon>
        <taxon>Fungi</taxon>
        <taxon>Dikarya</taxon>
        <taxon>Ascomycota</taxon>
        <taxon>Pezizomycotina</taxon>
        <taxon>Leotiomycetes</taxon>
        <taxon>Helotiales</taxon>
        <taxon>Tricladiaceae</taxon>
        <taxon>Cudoniella</taxon>
    </lineage>
</organism>
<dbReference type="Proteomes" id="UP000566819">
    <property type="component" value="Unassembled WGS sequence"/>
</dbReference>
<feature type="transmembrane region" description="Helical" evidence="1">
    <location>
        <begin position="72"/>
        <end position="92"/>
    </location>
</feature>
<accession>A0A8H4W5P6</accession>
<feature type="transmembrane region" description="Helical" evidence="1">
    <location>
        <begin position="151"/>
        <end position="170"/>
    </location>
</feature>
<protein>
    <submittedName>
        <fullName evidence="2">Uncharacterized protein</fullName>
    </submittedName>
</protein>
<keyword evidence="3" id="KW-1185">Reference proteome</keyword>
<evidence type="ECO:0000256" key="1">
    <source>
        <dbReference type="SAM" id="Phobius"/>
    </source>
</evidence>